<dbReference type="EMBL" id="CP000613">
    <property type="protein sequence ID" value="ACJ00550.1"/>
    <property type="molecule type" value="Genomic_DNA"/>
</dbReference>
<dbReference type="GO" id="GO:0016757">
    <property type="term" value="F:glycosyltransferase activity"/>
    <property type="evidence" value="ECO:0007669"/>
    <property type="project" value="UniProtKB-KW"/>
</dbReference>
<dbReference type="SUPFAM" id="SSF53448">
    <property type="entry name" value="Nucleotide-diphospho-sugar transferases"/>
    <property type="match status" value="1"/>
</dbReference>
<evidence type="ECO:0000256" key="5">
    <source>
        <dbReference type="ARBA" id="ARBA00023136"/>
    </source>
</evidence>
<dbReference type="CAZy" id="GT2">
    <property type="family name" value="Glycosyltransferase Family 2"/>
</dbReference>
<accession>B6IW76</accession>
<dbReference type="InterPro" id="IPR001173">
    <property type="entry name" value="Glyco_trans_2-like"/>
</dbReference>
<evidence type="ECO:0000256" key="1">
    <source>
        <dbReference type="ARBA" id="ARBA00004236"/>
    </source>
</evidence>
<dbReference type="GO" id="GO:0005886">
    <property type="term" value="C:plasma membrane"/>
    <property type="evidence" value="ECO:0007669"/>
    <property type="project" value="UniProtKB-SubCell"/>
</dbReference>
<dbReference type="AlphaFoldDB" id="B6IW76"/>
<evidence type="ECO:0000313" key="7">
    <source>
        <dbReference type="EMBL" id="ACJ00550.1"/>
    </source>
</evidence>
<dbReference type="Gene3D" id="3.90.550.10">
    <property type="entry name" value="Spore Coat Polysaccharide Biosynthesis Protein SpsA, Chain A"/>
    <property type="match status" value="1"/>
</dbReference>
<keyword evidence="5" id="KW-0472">Membrane</keyword>
<dbReference type="InterPro" id="IPR026461">
    <property type="entry name" value="Trfase_2_rSAM/seldom_assoc"/>
</dbReference>
<keyword evidence="2" id="KW-1003">Cell membrane</keyword>
<dbReference type="STRING" id="414684.RC1_3186"/>
<dbReference type="eggNOG" id="COG1215">
    <property type="taxonomic scope" value="Bacteria"/>
</dbReference>
<dbReference type="Proteomes" id="UP000001591">
    <property type="component" value="Chromosome"/>
</dbReference>
<keyword evidence="8" id="KW-1185">Reference proteome</keyword>
<evidence type="ECO:0000256" key="3">
    <source>
        <dbReference type="ARBA" id="ARBA00022676"/>
    </source>
</evidence>
<evidence type="ECO:0000313" key="8">
    <source>
        <dbReference type="Proteomes" id="UP000001591"/>
    </source>
</evidence>
<dbReference type="InterPro" id="IPR029044">
    <property type="entry name" value="Nucleotide-diphossugar_trans"/>
</dbReference>
<keyword evidence="4 7" id="KW-0808">Transferase</keyword>
<keyword evidence="3 7" id="KW-0328">Glycosyltransferase</keyword>
<sequence>MPPAPPLPPAPAPPALSVVIPALDAAAALPATLDALSGWPGAEIVVVDGGSADGTAALAAARGCRVLTAARGRGIQLAAGARAATGDWLLFLHADTVPAPGWTDAVMAFLARPDAGARAGWFRFVLDAAEPQARRLERLVAWRCRVLALPYGDQGLLLSRRLYGTVGGYRPLPLMEDVDLVRRLGRRRLVPLGAAAVTSAARWRRDGWWRRSARNLGCLALWHLGVPPRLIARVYG</sequence>
<organism evidence="7 8">
    <name type="scientific">Rhodospirillum centenum (strain ATCC 51521 / SW)</name>
    <dbReference type="NCBI Taxonomy" id="414684"/>
    <lineage>
        <taxon>Bacteria</taxon>
        <taxon>Pseudomonadati</taxon>
        <taxon>Pseudomonadota</taxon>
        <taxon>Alphaproteobacteria</taxon>
        <taxon>Rhodospirillales</taxon>
        <taxon>Rhodospirillaceae</taxon>
        <taxon>Rhodospirillum</taxon>
    </lineage>
</organism>
<dbReference type="PANTHER" id="PTHR43646">
    <property type="entry name" value="GLYCOSYLTRANSFERASE"/>
    <property type="match status" value="1"/>
</dbReference>
<evidence type="ECO:0000256" key="4">
    <source>
        <dbReference type="ARBA" id="ARBA00022679"/>
    </source>
</evidence>
<evidence type="ECO:0000259" key="6">
    <source>
        <dbReference type="Pfam" id="PF00535"/>
    </source>
</evidence>
<comment type="subcellular location">
    <subcellularLocation>
        <location evidence="1">Cell membrane</location>
    </subcellularLocation>
</comment>
<dbReference type="KEGG" id="rce:RC1_3186"/>
<dbReference type="RefSeq" id="WP_012568329.1">
    <property type="nucleotide sequence ID" value="NC_011420.2"/>
</dbReference>
<reference evidence="7 8" key="1">
    <citation type="journal article" date="2010" name="BMC Genomics">
        <title>Metabolic flexibility revealed in the genome of the cyst-forming alpha-1 proteobacterium Rhodospirillum centenum.</title>
        <authorList>
            <person name="Lu Y.K."/>
            <person name="Marden J."/>
            <person name="Han M."/>
            <person name="Swingley W.D."/>
            <person name="Mastrian S.D."/>
            <person name="Chowdhury S.R."/>
            <person name="Hao J."/>
            <person name="Helmy T."/>
            <person name="Kim S."/>
            <person name="Kurdoglu A.A."/>
            <person name="Matthies H.J."/>
            <person name="Rollo D."/>
            <person name="Stothard P."/>
            <person name="Blankenship R.E."/>
            <person name="Bauer C.E."/>
            <person name="Touchman J.W."/>
        </authorList>
    </citation>
    <scope>NUCLEOTIDE SEQUENCE [LARGE SCALE GENOMIC DNA]</scope>
    <source>
        <strain evidence="8">ATCC 51521 / SW</strain>
    </source>
</reference>
<dbReference type="OrthoDB" id="5291101at2"/>
<protein>
    <submittedName>
        <fullName evidence="7">Glycosyl transferase, group 2 family protein</fullName>
        <ecNumber evidence="7">2.4.1.-</ecNumber>
    </submittedName>
</protein>
<name>B6IW76_RHOCS</name>
<dbReference type="EC" id="2.4.1.-" evidence="7"/>
<gene>
    <name evidence="7" type="ordered locus">RC1_3186</name>
</gene>
<dbReference type="NCBIfam" id="TIGR04283">
    <property type="entry name" value="glyco_like_mftF"/>
    <property type="match status" value="1"/>
</dbReference>
<dbReference type="PANTHER" id="PTHR43646:SF2">
    <property type="entry name" value="GLYCOSYLTRANSFERASE 2-LIKE DOMAIN-CONTAINING PROTEIN"/>
    <property type="match status" value="1"/>
</dbReference>
<dbReference type="Pfam" id="PF00535">
    <property type="entry name" value="Glycos_transf_2"/>
    <property type="match status" value="1"/>
</dbReference>
<dbReference type="HOGENOM" id="CLU_025996_17_3_5"/>
<feature type="domain" description="Glycosyltransferase 2-like" evidence="6">
    <location>
        <begin position="17"/>
        <end position="128"/>
    </location>
</feature>
<proteinExistence type="predicted"/>
<evidence type="ECO:0000256" key="2">
    <source>
        <dbReference type="ARBA" id="ARBA00022475"/>
    </source>
</evidence>